<proteinExistence type="inferred from homology"/>
<dbReference type="AlphaFoldDB" id="A0A9N7R8J2"/>
<keyword evidence="4" id="KW-0677">Repeat</keyword>
<dbReference type="GO" id="GO:0005737">
    <property type="term" value="C:cytoplasm"/>
    <property type="evidence" value="ECO:0007669"/>
    <property type="project" value="TreeGrafter"/>
</dbReference>
<dbReference type="InterPro" id="IPR002088">
    <property type="entry name" value="Prenyl_trans_a"/>
</dbReference>
<dbReference type="Pfam" id="PF01239">
    <property type="entry name" value="PPTA"/>
    <property type="match status" value="3"/>
</dbReference>
<keyword evidence="3" id="KW-0808">Transferase</keyword>
<name>A0A9N7R8J2_STRHE</name>
<dbReference type="EMBL" id="CACSLK010020742">
    <property type="protein sequence ID" value="CAA0820400.1"/>
    <property type="molecule type" value="Genomic_DNA"/>
</dbReference>
<sequence length="584" mass="69158">MWLSATPGCDCDSTMDPRLHKLFLDHKKKDVDVSALTRELDWTSLADREDVDDEIFPRKNTQAFRDEQELVKSVACGLFFKNPMEKLSHKINLGTLDVILEVLKDDTCDPKVWSLMKYAIDWYNFNLDEVLHAMEPFLTLPHLDREDMWYVRITIVEKLRTEVKIKEFKLAKQYLYEFPNNRHIWFHLNGVANMLGDQVMLDELKFACDVIELDPQNPFAWELRHNMIHSIGINRECLMKKEMRFLDQMMSEDPSNTFAWSYRSCIALLMSNDIRGNMEPWETKLSSIQEIYSKELKFVKSILLKSMENGDAWAYRNEIVTCEKVCNIEEELDLVNRIVLNDQNNKFAWSWRRYVFECTKKMPTNREFDFVNHFLIENDEKNQCAWNHKQWLLLKFGRWEDEIKFCSGLLLKDVTNEYAWCQKRLVLENCETRESFKKIMGEEVDFAIWSILKEPDSEYPWLYLRELYQKTESVFDDAAMDSVLETILSNEVESEFPSNEVIINALGTILNFKSKHYEASQRIRELIRVLCCRLLCLDVEDYDASSEADRFWNDTSPLFQFMDPDYDSVWEEQLKILAAPISSA</sequence>
<dbReference type="PANTHER" id="PTHR11129">
    <property type="entry name" value="PROTEIN FARNESYLTRANSFERASE ALPHA SUBUNIT/RAB GERANYLGERANYL TRANSFERASE ALPHA SUBUNIT"/>
    <property type="match status" value="1"/>
</dbReference>
<evidence type="ECO:0000256" key="2">
    <source>
        <dbReference type="ARBA" id="ARBA00022602"/>
    </source>
</evidence>
<dbReference type="PROSITE" id="PS51147">
    <property type="entry name" value="PFTA"/>
    <property type="match status" value="3"/>
</dbReference>
<evidence type="ECO:0000313" key="5">
    <source>
        <dbReference type="EMBL" id="CAA0820400.1"/>
    </source>
</evidence>
<comment type="similarity">
    <text evidence="1">Belongs to the protein prenyltransferase subunit alpha family.</text>
</comment>
<dbReference type="GO" id="GO:0008318">
    <property type="term" value="F:protein prenyltransferase activity"/>
    <property type="evidence" value="ECO:0007669"/>
    <property type="project" value="InterPro"/>
</dbReference>
<dbReference type="Proteomes" id="UP001153555">
    <property type="component" value="Unassembled WGS sequence"/>
</dbReference>
<evidence type="ECO:0000313" key="6">
    <source>
        <dbReference type="Proteomes" id="UP001153555"/>
    </source>
</evidence>
<dbReference type="OrthoDB" id="272289at2759"/>
<organism evidence="5 6">
    <name type="scientific">Striga hermonthica</name>
    <name type="common">Purple witchweed</name>
    <name type="synonym">Buchnera hermonthica</name>
    <dbReference type="NCBI Taxonomy" id="68872"/>
    <lineage>
        <taxon>Eukaryota</taxon>
        <taxon>Viridiplantae</taxon>
        <taxon>Streptophyta</taxon>
        <taxon>Embryophyta</taxon>
        <taxon>Tracheophyta</taxon>
        <taxon>Spermatophyta</taxon>
        <taxon>Magnoliopsida</taxon>
        <taxon>eudicotyledons</taxon>
        <taxon>Gunneridae</taxon>
        <taxon>Pentapetalae</taxon>
        <taxon>asterids</taxon>
        <taxon>lamiids</taxon>
        <taxon>Lamiales</taxon>
        <taxon>Orobanchaceae</taxon>
        <taxon>Buchnereae</taxon>
        <taxon>Striga</taxon>
    </lineage>
</organism>
<dbReference type="SUPFAM" id="SSF48439">
    <property type="entry name" value="Protein prenylyltransferase"/>
    <property type="match status" value="2"/>
</dbReference>
<evidence type="ECO:0000256" key="4">
    <source>
        <dbReference type="ARBA" id="ARBA00022737"/>
    </source>
</evidence>
<reference evidence="5" key="1">
    <citation type="submission" date="2019-12" db="EMBL/GenBank/DDBJ databases">
        <authorList>
            <person name="Scholes J."/>
        </authorList>
    </citation>
    <scope>NUCLEOTIDE SEQUENCE</scope>
</reference>
<dbReference type="Gene3D" id="1.25.40.120">
    <property type="entry name" value="Protein prenylyltransferase"/>
    <property type="match status" value="2"/>
</dbReference>
<keyword evidence="6" id="KW-1185">Reference proteome</keyword>
<accession>A0A9N7R8J2</accession>
<protein>
    <submittedName>
        <fullName evidence="5">Protein farnesyltransferase/geranylgeranyltransferase type-1 subunit alpha</fullName>
    </submittedName>
</protein>
<keyword evidence="2" id="KW-0637">Prenyltransferase</keyword>
<gene>
    <name evidence="5" type="ORF">SHERM_18402</name>
</gene>
<evidence type="ECO:0000256" key="1">
    <source>
        <dbReference type="ARBA" id="ARBA00006734"/>
    </source>
</evidence>
<comment type="caution">
    <text evidence="5">The sequence shown here is derived from an EMBL/GenBank/DDBJ whole genome shotgun (WGS) entry which is preliminary data.</text>
</comment>
<evidence type="ECO:0000256" key="3">
    <source>
        <dbReference type="ARBA" id="ARBA00022679"/>
    </source>
</evidence>